<dbReference type="InterPro" id="IPR027105">
    <property type="entry name" value="Prp31"/>
</dbReference>
<dbReference type="SUPFAM" id="SSF89124">
    <property type="entry name" value="Nop domain"/>
    <property type="match status" value="1"/>
</dbReference>
<dbReference type="PROSITE" id="PS51358">
    <property type="entry name" value="NOP"/>
    <property type="match status" value="1"/>
</dbReference>
<comment type="function">
    <text evidence="11">Involved in pre-mRNA splicing as component of the spliceosome. Required for the assembly of the U4/U5/U6 tri-snRNP complex, one of the building blocks of the spliceosome.</text>
</comment>
<evidence type="ECO:0000256" key="5">
    <source>
        <dbReference type="ARBA" id="ARBA00022728"/>
    </source>
</evidence>
<dbReference type="InterPro" id="IPR042239">
    <property type="entry name" value="Nop_C"/>
</dbReference>
<feature type="domain" description="Nop" evidence="13">
    <location>
        <begin position="217"/>
        <end position="335"/>
    </location>
</feature>
<feature type="region of interest" description="Disordered" evidence="12">
    <location>
        <begin position="20"/>
        <end position="43"/>
    </location>
</feature>
<keyword evidence="6" id="KW-0694">RNA-binding</keyword>
<dbReference type="GO" id="GO:0071011">
    <property type="term" value="C:precatalytic spliceosome"/>
    <property type="evidence" value="ECO:0007669"/>
    <property type="project" value="TreeGrafter"/>
</dbReference>
<keyword evidence="8" id="KW-0539">Nucleus</keyword>
<dbReference type="InterPro" id="IPR002687">
    <property type="entry name" value="Nop_dom"/>
</dbReference>
<keyword evidence="5" id="KW-0747">Spliceosome</keyword>
<evidence type="ECO:0000256" key="11">
    <source>
        <dbReference type="ARBA" id="ARBA00045397"/>
    </source>
</evidence>
<dbReference type="GO" id="GO:0003723">
    <property type="term" value="F:RNA binding"/>
    <property type="evidence" value="ECO:0007669"/>
    <property type="project" value="UniProtKB-KW"/>
</dbReference>
<name>A0A8S3YI80_9EUPU</name>
<evidence type="ECO:0000256" key="8">
    <source>
        <dbReference type="ARBA" id="ARBA00023242"/>
    </source>
</evidence>
<accession>A0A8S3YI80</accession>
<evidence type="ECO:0000256" key="7">
    <source>
        <dbReference type="ARBA" id="ARBA00023187"/>
    </source>
</evidence>
<protein>
    <recommendedName>
        <fullName evidence="3">U4/U6 small nuclear ribonucleoprotein Prp31</fullName>
    </recommendedName>
    <alternativeName>
        <fullName evidence="10">Pre-mRNA-processing factor 31</fullName>
    </alternativeName>
</protein>
<keyword evidence="15" id="KW-1185">Reference proteome</keyword>
<keyword evidence="7" id="KW-0508">mRNA splicing</keyword>
<keyword evidence="9" id="KW-0687">Ribonucleoprotein</keyword>
<feature type="compositionally biased region" description="Acidic residues" evidence="12">
    <location>
        <begin position="20"/>
        <end position="37"/>
    </location>
</feature>
<feature type="region of interest" description="Disordered" evidence="12">
    <location>
        <begin position="334"/>
        <end position="363"/>
    </location>
</feature>
<evidence type="ECO:0000256" key="1">
    <source>
        <dbReference type="ARBA" id="ARBA00004123"/>
    </source>
</evidence>
<dbReference type="PANTHER" id="PTHR13904">
    <property type="entry name" value="PRE-MRNA SPLICING FACTOR PRP31"/>
    <property type="match status" value="1"/>
</dbReference>
<dbReference type="InterPro" id="IPR036070">
    <property type="entry name" value="Nop_dom_sf"/>
</dbReference>
<comment type="similarity">
    <text evidence="2">Belongs to the PRP31 family.</text>
</comment>
<evidence type="ECO:0000259" key="13">
    <source>
        <dbReference type="PROSITE" id="PS51358"/>
    </source>
</evidence>
<keyword evidence="4" id="KW-0507">mRNA processing</keyword>
<evidence type="ECO:0000256" key="6">
    <source>
        <dbReference type="ARBA" id="ARBA00022884"/>
    </source>
</evidence>
<evidence type="ECO:0000256" key="4">
    <source>
        <dbReference type="ARBA" id="ARBA00022664"/>
    </source>
</evidence>
<dbReference type="InterPro" id="IPR012976">
    <property type="entry name" value="NOSIC"/>
</dbReference>
<dbReference type="PANTHER" id="PTHR13904:SF0">
    <property type="entry name" value="U4_U6 SMALL NUCLEAR RIBONUCLEOPROTEIN PRP31"/>
    <property type="match status" value="1"/>
</dbReference>
<dbReference type="Gene3D" id="1.10.246.90">
    <property type="entry name" value="Nop domain"/>
    <property type="match status" value="1"/>
</dbReference>
<dbReference type="FunFam" id="1.10.287.4070:FF:000003">
    <property type="entry name" value="U4/U6 small nuclear ribonucleoprotein PRP31"/>
    <property type="match status" value="1"/>
</dbReference>
<dbReference type="GO" id="GO:0000244">
    <property type="term" value="P:spliceosomal tri-snRNP complex assembly"/>
    <property type="evidence" value="ECO:0007669"/>
    <property type="project" value="InterPro"/>
</dbReference>
<dbReference type="EMBL" id="CAJHNH020000249">
    <property type="protein sequence ID" value="CAG5116394.1"/>
    <property type="molecule type" value="Genomic_DNA"/>
</dbReference>
<evidence type="ECO:0000256" key="10">
    <source>
        <dbReference type="ARBA" id="ARBA00030766"/>
    </source>
</evidence>
<dbReference type="GO" id="GO:0005687">
    <property type="term" value="C:U4 snRNP"/>
    <property type="evidence" value="ECO:0007669"/>
    <property type="project" value="TreeGrafter"/>
</dbReference>
<feature type="compositionally biased region" description="Basic residues" evidence="12">
    <location>
        <begin position="353"/>
        <end position="363"/>
    </location>
</feature>
<dbReference type="Pfam" id="PF09785">
    <property type="entry name" value="Prp31_C"/>
    <property type="match status" value="1"/>
</dbReference>
<dbReference type="FunFam" id="1.10.246.90:FF:000002">
    <property type="entry name" value="U4/U6 small nuclear ribonucleoprotein Prp31"/>
    <property type="match status" value="1"/>
</dbReference>
<dbReference type="Proteomes" id="UP000678393">
    <property type="component" value="Unassembled WGS sequence"/>
</dbReference>
<sequence length="508" mass="55815">MSLADELLADLEEGGEELETIDEEDEMAIADVTDDGNETDRRDPSLTLTVKSVAKLKGSAELNRILESIEEYSAKPKRTEVVGPVEADPEYKLIVDANNMTVEIDNEINVIHQFIKDIYSKRFPELESLVPTPLEYICTVKELGNNILEKSKNNETLQDILTPATIMVVSVTASTTQGVELSDKDLNMVMEGCDMAVDLNKSKDRIFEYVESRMTLIAPNLTIIVGASIAAKLMGTAGGLTNLSKMPACNVLLLGSQKRTLAGFSSTAILPHTGFIYNSELVQKMPPDMRRKTSRAVAAKCTLASRVDSFHESLDGTIGDRLRGELDAKMDKMTEPPPVKFSKPLPAPIEQSKKKRGGRRARKMKERLGLSELRKQANRMTFGQIEEDAYQDDLGFSMGTMGRSSSGKIRGPPVDAKTKARISKTLQQKLNKQNQTWGGSTTVKRQVEGTASSVAFTPLKNLEIFNPHAAETKVQQATQRYFSSTGSFLKVKKDAMGPPAVPKPPVSK</sequence>
<comment type="caution">
    <text evidence="14">The sequence shown here is derived from an EMBL/GenBank/DDBJ whole genome shotgun (WGS) entry which is preliminary data.</text>
</comment>
<dbReference type="AlphaFoldDB" id="A0A8S3YI80"/>
<dbReference type="Gene3D" id="1.10.287.4070">
    <property type="match status" value="1"/>
</dbReference>
<comment type="subcellular location">
    <subcellularLocation>
        <location evidence="1">Nucleus</location>
    </subcellularLocation>
</comment>
<evidence type="ECO:0000313" key="14">
    <source>
        <dbReference type="EMBL" id="CAG5116394.1"/>
    </source>
</evidence>
<evidence type="ECO:0000256" key="9">
    <source>
        <dbReference type="ARBA" id="ARBA00023274"/>
    </source>
</evidence>
<dbReference type="OrthoDB" id="4771285at2759"/>
<organism evidence="14 15">
    <name type="scientific">Candidula unifasciata</name>
    <dbReference type="NCBI Taxonomy" id="100452"/>
    <lineage>
        <taxon>Eukaryota</taxon>
        <taxon>Metazoa</taxon>
        <taxon>Spiralia</taxon>
        <taxon>Lophotrochozoa</taxon>
        <taxon>Mollusca</taxon>
        <taxon>Gastropoda</taxon>
        <taxon>Heterobranchia</taxon>
        <taxon>Euthyneura</taxon>
        <taxon>Panpulmonata</taxon>
        <taxon>Eupulmonata</taxon>
        <taxon>Stylommatophora</taxon>
        <taxon>Helicina</taxon>
        <taxon>Helicoidea</taxon>
        <taxon>Geomitridae</taxon>
        <taxon>Candidula</taxon>
    </lineage>
</organism>
<dbReference type="Pfam" id="PF01798">
    <property type="entry name" value="Nop"/>
    <property type="match status" value="1"/>
</dbReference>
<gene>
    <name evidence="14" type="ORF">CUNI_LOCUS1952</name>
</gene>
<reference evidence="14" key="1">
    <citation type="submission" date="2021-04" db="EMBL/GenBank/DDBJ databases">
        <authorList>
            <consortium name="Molecular Ecology Group"/>
        </authorList>
    </citation>
    <scope>NUCLEOTIDE SEQUENCE</scope>
</reference>
<evidence type="ECO:0000256" key="3">
    <source>
        <dbReference type="ARBA" id="ARBA00013538"/>
    </source>
</evidence>
<dbReference type="InterPro" id="IPR019175">
    <property type="entry name" value="Prp31_C"/>
</dbReference>
<evidence type="ECO:0000256" key="12">
    <source>
        <dbReference type="SAM" id="MobiDB-lite"/>
    </source>
</evidence>
<dbReference type="SMART" id="SM00931">
    <property type="entry name" value="NOSIC"/>
    <property type="match status" value="1"/>
</dbReference>
<proteinExistence type="inferred from homology"/>
<evidence type="ECO:0000313" key="15">
    <source>
        <dbReference type="Proteomes" id="UP000678393"/>
    </source>
</evidence>
<dbReference type="GO" id="GO:0046540">
    <property type="term" value="C:U4/U6 x U5 tri-snRNP complex"/>
    <property type="evidence" value="ECO:0007669"/>
    <property type="project" value="InterPro"/>
</dbReference>
<evidence type="ECO:0000256" key="2">
    <source>
        <dbReference type="ARBA" id="ARBA00005572"/>
    </source>
</evidence>